<dbReference type="InterPro" id="IPR011044">
    <property type="entry name" value="Quino_amine_DH_bsu"/>
</dbReference>
<dbReference type="Gene3D" id="2.130.10.10">
    <property type="entry name" value="YVTN repeat-like/Quinoprotein amine dehydrogenase"/>
    <property type="match status" value="1"/>
</dbReference>
<comment type="caution">
    <text evidence="1">The sequence shown here is derived from an EMBL/GenBank/DDBJ whole genome shotgun (WGS) entry which is preliminary data.</text>
</comment>
<accession>A0ABR3G2U5</accession>
<organism evidence="1 2">
    <name type="scientific">Discina gigas</name>
    <dbReference type="NCBI Taxonomy" id="1032678"/>
    <lineage>
        <taxon>Eukaryota</taxon>
        <taxon>Fungi</taxon>
        <taxon>Dikarya</taxon>
        <taxon>Ascomycota</taxon>
        <taxon>Pezizomycotina</taxon>
        <taxon>Pezizomycetes</taxon>
        <taxon>Pezizales</taxon>
        <taxon>Discinaceae</taxon>
        <taxon>Discina</taxon>
    </lineage>
</organism>
<dbReference type="InterPro" id="IPR015943">
    <property type="entry name" value="WD40/YVTN_repeat-like_dom_sf"/>
</dbReference>
<dbReference type="EMBL" id="JBBBZM010000879">
    <property type="protein sequence ID" value="KAL0630272.1"/>
    <property type="molecule type" value="Genomic_DNA"/>
</dbReference>
<dbReference type="SUPFAM" id="SSF50969">
    <property type="entry name" value="YVTN repeat-like/Quinoprotein amine dehydrogenase"/>
    <property type="match status" value="1"/>
</dbReference>
<name>A0ABR3G2U5_9PEZI</name>
<sequence length="235" mass="24908">MERPVSATFSNDGKLLALGNDEGELALLDWPSGRVRWHRSLADPGAYAIDLGFTSDAHALVVCCGSGAPPSNGAVVLLNADTGDVVRSTPGNGTALAVSPDGRSVALLNRDRLQVLSLPDLKPLWEAPALLGAGPNVEPVGFRTHSTLLHSVDNDWYFVNTHRQLLHAREGSHDSVLVPTLGRALLVEQHFGPPAWVSESHLNINGQSIALPAPLTAEPPQVALSGNGRWLLLSN</sequence>
<protein>
    <submittedName>
        <fullName evidence="1">Uncharacterized protein</fullName>
    </submittedName>
</protein>
<evidence type="ECO:0000313" key="1">
    <source>
        <dbReference type="EMBL" id="KAL0630272.1"/>
    </source>
</evidence>
<dbReference type="Proteomes" id="UP001447188">
    <property type="component" value="Unassembled WGS sequence"/>
</dbReference>
<keyword evidence="2" id="KW-1185">Reference proteome</keyword>
<evidence type="ECO:0000313" key="2">
    <source>
        <dbReference type="Proteomes" id="UP001447188"/>
    </source>
</evidence>
<feature type="non-terminal residue" evidence="1">
    <location>
        <position position="235"/>
    </location>
</feature>
<proteinExistence type="predicted"/>
<reference evidence="1 2" key="1">
    <citation type="submission" date="2024-02" db="EMBL/GenBank/DDBJ databases">
        <title>Discinaceae phylogenomics.</title>
        <authorList>
            <person name="Dirks A.C."/>
            <person name="James T.Y."/>
        </authorList>
    </citation>
    <scope>NUCLEOTIDE SEQUENCE [LARGE SCALE GENOMIC DNA]</scope>
    <source>
        <strain evidence="1 2">ACD0624</strain>
    </source>
</reference>
<gene>
    <name evidence="1" type="ORF">Q9L58_010881</name>
</gene>